<proteinExistence type="predicted"/>
<dbReference type="InterPro" id="IPR050469">
    <property type="entry name" value="Diguanylate_Cyclase"/>
</dbReference>
<dbReference type="InterPro" id="IPR043128">
    <property type="entry name" value="Rev_trsase/Diguanyl_cyclase"/>
</dbReference>
<organism evidence="5 6">
    <name type="scientific">Inhella crocodyli</name>
    <dbReference type="NCBI Taxonomy" id="2499851"/>
    <lineage>
        <taxon>Bacteria</taxon>
        <taxon>Pseudomonadati</taxon>
        <taxon>Pseudomonadota</taxon>
        <taxon>Betaproteobacteria</taxon>
        <taxon>Burkholderiales</taxon>
        <taxon>Sphaerotilaceae</taxon>
        <taxon>Inhella</taxon>
    </lineage>
</organism>
<feature type="transmembrane region" description="Helical" evidence="3">
    <location>
        <begin position="217"/>
        <end position="240"/>
    </location>
</feature>
<comment type="catalytic activity">
    <reaction evidence="2">
        <text>2 GTP = 3',3'-c-di-GMP + 2 diphosphate</text>
        <dbReference type="Rhea" id="RHEA:24898"/>
        <dbReference type="ChEBI" id="CHEBI:33019"/>
        <dbReference type="ChEBI" id="CHEBI:37565"/>
        <dbReference type="ChEBI" id="CHEBI:58805"/>
        <dbReference type="EC" id="2.7.7.65"/>
    </reaction>
</comment>
<reference evidence="5 6" key="1">
    <citation type="submission" date="2019-01" db="EMBL/GenBank/DDBJ databases">
        <authorList>
            <person name="Chen W.-M."/>
        </authorList>
    </citation>
    <scope>NUCLEOTIDE SEQUENCE [LARGE SCALE GENOMIC DNA]</scope>
    <source>
        <strain evidence="5 6">CCP-18</strain>
    </source>
</reference>
<keyword evidence="3" id="KW-1133">Transmembrane helix</keyword>
<dbReference type="CDD" id="cd01949">
    <property type="entry name" value="GGDEF"/>
    <property type="match status" value="1"/>
</dbReference>
<evidence type="ECO:0000313" key="6">
    <source>
        <dbReference type="Proteomes" id="UP000288587"/>
    </source>
</evidence>
<protein>
    <recommendedName>
        <fullName evidence="1">diguanylate cyclase</fullName>
        <ecNumber evidence="1">2.7.7.65</ecNumber>
    </recommendedName>
</protein>
<keyword evidence="3" id="KW-0472">Membrane</keyword>
<feature type="transmembrane region" description="Helical" evidence="3">
    <location>
        <begin position="66"/>
        <end position="89"/>
    </location>
</feature>
<accession>A0A437LTS1</accession>
<dbReference type="PANTHER" id="PTHR45138:SF9">
    <property type="entry name" value="DIGUANYLATE CYCLASE DGCM-RELATED"/>
    <property type="match status" value="1"/>
</dbReference>
<feature type="transmembrane region" description="Helical" evidence="3">
    <location>
        <begin position="148"/>
        <end position="167"/>
    </location>
</feature>
<dbReference type="SMART" id="SM00267">
    <property type="entry name" value="GGDEF"/>
    <property type="match status" value="1"/>
</dbReference>
<comment type="caution">
    <text evidence="5">The sequence shown here is derived from an EMBL/GenBank/DDBJ whole genome shotgun (WGS) entry which is preliminary data.</text>
</comment>
<feature type="transmembrane region" description="Helical" evidence="3">
    <location>
        <begin position="95"/>
        <end position="112"/>
    </location>
</feature>
<dbReference type="EC" id="2.7.7.65" evidence="1"/>
<dbReference type="Gene3D" id="3.30.70.270">
    <property type="match status" value="1"/>
</dbReference>
<keyword evidence="6" id="KW-1185">Reference proteome</keyword>
<evidence type="ECO:0000256" key="3">
    <source>
        <dbReference type="SAM" id="Phobius"/>
    </source>
</evidence>
<evidence type="ECO:0000313" key="5">
    <source>
        <dbReference type="EMBL" id="RVT88809.1"/>
    </source>
</evidence>
<dbReference type="GO" id="GO:0052621">
    <property type="term" value="F:diguanylate cyclase activity"/>
    <property type="evidence" value="ECO:0007669"/>
    <property type="project" value="UniProtKB-EC"/>
</dbReference>
<evidence type="ECO:0000256" key="1">
    <source>
        <dbReference type="ARBA" id="ARBA00012528"/>
    </source>
</evidence>
<dbReference type="Proteomes" id="UP000288587">
    <property type="component" value="Unassembled WGS sequence"/>
</dbReference>
<gene>
    <name evidence="5" type="ORF">EOD73_07530</name>
</gene>
<dbReference type="SUPFAM" id="SSF55073">
    <property type="entry name" value="Nucleotide cyclase"/>
    <property type="match status" value="1"/>
</dbReference>
<dbReference type="PANTHER" id="PTHR45138">
    <property type="entry name" value="REGULATORY COMPONENTS OF SENSORY TRANSDUCTION SYSTEM"/>
    <property type="match status" value="1"/>
</dbReference>
<evidence type="ECO:0000259" key="4">
    <source>
        <dbReference type="PROSITE" id="PS50887"/>
    </source>
</evidence>
<feature type="domain" description="GGDEF" evidence="4">
    <location>
        <begin position="282"/>
        <end position="413"/>
    </location>
</feature>
<name>A0A437LTS1_9BURK</name>
<feature type="transmembrane region" description="Helical" evidence="3">
    <location>
        <begin position="39"/>
        <end position="59"/>
    </location>
</feature>
<dbReference type="OrthoDB" id="9813903at2"/>
<dbReference type="EMBL" id="SACM01000001">
    <property type="protein sequence ID" value="RVT88809.1"/>
    <property type="molecule type" value="Genomic_DNA"/>
</dbReference>
<dbReference type="NCBIfam" id="TIGR00254">
    <property type="entry name" value="GGDEF"/>
    <property type="match status" value="1"/>
</dbReference>
<sequence>MTRWCLGGRHLPMLAIPGYAGPSPLAQALLPMTLDPPTLSAVLLVQLVVLATALPLMTGLRRGAPVVWATAALWVQAGSWLAVLATGWAGEAAAALSYALGSLSFVLTLRAVEGWLGPRPLMRWAWGLPLALVVVFAIGHDVPWLRRGVSNLLMATSLAVLVLGLLAPAPTAPAASRRWRWVLATPMALLGLLTLARGVLGLDASADYPSLRGGHPIALGVLTVGSFATVLSALAFLAAWRGEAEALLEAAAQTDPLTGLDNRRALEQRGDALIANARRHGDTLLALMIDLDHFKQVNDRHGHAQGDAVLVLLADILRELMRPGDCAARLGGEEFVVLLGRTRSDGAEAFDRRLREALQARAPEALGFFVDFSAGWSVLRPGDRDVHDLLQRADAALYLAKGDGRGCLRGEPGGAP</sequence>
<feature type="transmembrane region" description="Helical" evidence="3">
    <location>
        <begin position="124"/>
        <end position="142"/>
    </location>
</feature>
<evidence type="ECO:0000256" key="2">
    <source>
        <dbReference type="ARBA" id="ARBA00034247"/>
    </source>
</evidence>
<feature type="transmembrane region" description="Helical" evidence="3">
    <location>
        <begin position="179"/>
        <end position="197"/>
    </location>
</feature>
<keyword evidence="3" id="KW-0812">Transmembrane</keyword>
<dbReference type="FunFam" id="3.30.70.270:FF:000001">
    <property type="entry name" value="Diguanylate cyclase domain protein"/>
    <property type="match status" value="1"/>
</dbReference>
<dbReference type="AlphaFoldDB" id="A0A437LTS1"/>
<dbReference type="InterPro" id="IPR029787">
    <property type="entry name" value="Nucleotide_cyclase"/>
</dbReference>
<dbReference type="PROSITE" id="PS50887">
    <property type="entry name" value="GGDEF"/>
    <property type="match status" value="1"/>
</dbReference>
<dbReference type="Pfam" id="PF00990">
    <property type="entry name" value="GGDEF"/>
    <property type="match status" value="1"/>
</dbReference>
<dbReference type="InterPro" id="IPR000160">
    <property type="entry name" value="GGDEF_dom"/>
</dbReference>